<dbReference type="EMBL" id="VSRR010083408">
    <property type="protein sequence ID" value="MPC90148.1"/>
    <property type="molecule type" value="Genomic_DNA"/>
</dbReference>
<dbReference type="AlphaFoldDB" id="A0A5B7JB32"/>
<evidence type="ECO:0000313" key="2">
    <source>
        <dbReference type="Proteomes" id="UP000324222"/>
    </source>
</evidence>
<keyword evidence="2" id="KW-1185">Reference proteome</keyword>
<name>A0A5B7JB32_PORTR</name>
<dbReference type="Proteomes" id="UP000324222">
    <property type="component" value="Unassembled WGS sequence"/>
</dbReference>
<comment type="caution">
    <text evidence="1">The sequence shown here is derived from an EMBL/GenBank/DDBJ whole genome shotgun (WGS) entry which is preliminary data.</text>
</comment>
<gene>
    <name evidence="1" type="ORF">E2C01_085121</name>
</gene>
<organism evidence="1 2">
    <name type="scientific">Portunus trituberculatus</name>
    <name type="common">Swimming crab</name>
    <name type="synonym">Neptunus trituberculatus</name>
    <dbReference type="NCBI Taxonomy" id="210409"/>
    <lineage>
        <taxon>Eukaryota</taxon>
        <taxon>Metazoa</taxon>
        <taxon>Ecdysozoa</taxon>
        <taxon>Arthropoda</taxon>
        <taxon>Crustacea</taxon>
        <taxon>Multicrustacea</taxon>
        <taxon>Malacostraca</taxon>
        <taxon>Eumalacostraca</taxon>
        <taxon>Eucarida</taxon>
        <taxon>Decapoda</taxon>
        <taxon>Pleocyemata</taxon>
        <taxon>Brachyura</taxon>
        <taxon>Eubrachyura</taxon>
        <taxon>Portunoidea</taxon>
        <taxon>Portunidae</taxon>
        <taxon>Portuninae</taxon>
        <taxon>Portunus</taxon>
    </lineage>
</organism>
<reference evidence="1 2" key="1">
    <citation type="submission" date="2019-05" db="EMBL/GenBank/DDBJ databases">
        <title>Another draft genome of Portunus trituberculatus and its Hox gene families provides insights of decapod evolution.</title>
        <authorList>
            <person name="Jeong J.-H."/>
            <person name="Song I."/>
            <person name="Kim S."/>
            <person name="Choi T."/>
            <person name="Kim D."/>
            <person name="Ryu S."/>
            <person name="Kim W."/>
        </authorList>
    </citation>
    <scope>NUCLEOTIDE SEQUENCE [LARGE SCALE GENOMIC DNA]</scope>
    <source>
        <tissue evidence="1">Muscle</tissue>
    </source>
</reference>
<protein>
    <submittedName>
        <fullName evidence="1">Uncharacterized protein</fullName>
    </submittedName>
</protein>
<proteinExistence type="predicted"/>
<sequence length="68" mass="7358">MSGDSDVWTTGIVKPACGSTFTNMFTNPSIYLLNHVHPSTRPPLIHLPISVSLSSDVFLGEGKQLTLM</sequence>
<evidence type="ECO:0000313" key="1">
    <source>
        <dbReference type="EMBL" id="MPC90148.1"/>
    </source>
</evidence>
<accession>A0A5B7JB32</accession>